<evidence type="ECO:0000256" key="7">
    <source>
        <dbReference type="NCBIfam" id="TIGR01234"/>
    </source>
</evidence>
<dbReference type="EMBL" id="UETB01000003">
    <property type="protein sequence ID" value="SSA39841.1"/>
    <property type="molecule type" value="Genomic_DNA"/>
</dbReference>
<evidence type="ECO:0000259" key="9">
    <source>
        <dbReference type="Pfam" id="PF00370"/>
    </source>
</evidence>
<keyword evidence="2" id="KW-0547">Nucleotide-binding</keyword>
<dbReference type="InterPro" id="IPR018485">
    <property type="entry name" value="FGGY_C"/>
</dbReference>
<dbReference type="InterPro" id="IPR018483">
    <property type="entry name" value="Carb_kinase_FGGY_CS"/>
</dbReference>
<evidence type="ECO:0000313" key="11">
    <source>
        <dbReference type="EMBL" id="SSA39841.1"/>
    </source>
</evidence>
<dbReference type="EC" id="2.7.1.16" evidence="7 8"/>
<dbReference type="NCBIfam" id="NF003154">
    <property type="entry name" value="PRK04123.1"/>
    <property type="match status" value="1"/>
</dbReference>
<keyword evidence="6 8" id="KW-0119">Carbohydrate metabolism</keyword>
<keyword evidence="12" id="KW-1185">Reference proteome</keyword>
<name>A0A2Y9A5V1_9MICO</name>
<evidence type="ECO:0000313" key="12">
    <source>
        <dbReference type="Proteomes" id="UP000250222"/>
    </source>
</evidence>
<comment type="catalytic activity">
    <reaction evidence="8">
        <text>L-ribulose + ATP = L-ribulose 5-phosphate + ADP + H(+)</text>
        <dbReference type="Rhea" id="RHEA:22072"/>
        <dbReference type="ChEBI" id="CHEBI:15378"/>
        <dbReference type="ChEBI" id="CHEBI:16880"/>
        <dbReference type="ChEBI" id="CHEBI:30616"/>
        <dbReference type="ChEBI" id="CHEBI:58226"/>
        <dbReference type="ChEBI" id="CHEBI:456216"/>
        <dbReference type="EC" id="2.7.1.16"/>
    </reaction>
</comment>
<dbReference type="GO" id="GO:0005524">
    <property type="term" value="F:ATP binding"/>
    <property type="evidence" value="ECO:0007669"/>
    <property type="project" value="UniProtKB-UniRule"/>
</dbReference>
<dbReference type="Gene3D" id="3.30.420.40">
    <property type="match status" value="2"/>
</dbReference>
<dbReference type="SUPFAM" id="SSF53067">
    <property type="entry name" value="Actin-like ATPase domain"/>
    <property type="match status" value="2"/>
</dbReference>
<feature type="domain" description="Carbohydrate kinase FGGY N-terminal" evidence="9">
    <location>
        <begin position="6"/>
        <end position="279"/>
    </location>
</feature>
<reference evidence="11 12" key="1">
    <citation type="submission" date="2016-10" db="EMBL/GenBank/DDBJ databases">
        <authorList>
            <person name="Cai Z."/>
        </authorList>
    </citation>
    <scope>NUCLEOTIDE SEQUENCE [LARGE SCALE GENOMIC DNA]</scope>
    <source>
        <strain evidence="11 12">CGMCC 1.10826</strain>
    </source>
</reference>
<dbReference type="InterPro" id="IPR043129">
    <property type="entry name" value="ATPase_NBD"/>
</dbReference>
<proteinExistence type="inferred from homology"/>
<accession>A0A2Y9A5V1</accession>
<keyword evidence="5 8" id="KW-0054">Arabinose catabolism</keyword>
<dbReference type="PANTHER" id="PTHR43435:SF4">
    <property type="entry name" value="FGGY CARBOHYDRATE KINASE DOMAIN-CONTAINING PROTEIN"/>
    <property type="match status" value="1"/>
</dbReference>
<dbReference type="Proteomes" id="UP000250222">
    <property type="component" value="Unassembled WGS sequence"/>
</dbReference>
<dbReference type="NCBIfam" id="TIGR01234">
    <property type="entry name" value="L-ribulokinase"/>
    <property type="match status" value="1"/>
</dbReference>
<dbReference type="PROSITE" id="PS00445">
    <property type="entry name" value="FGGY_KINASES_2"/>
    <property type="match status" value="1"/>
</dbReference>
<organism evidence="11 12">
    <name type="scientific">Georgenia satyanarayanai</name>
    <dbReference type="NCBI Taxonomy" id="860221"/>
    <lineage>
        <taxon>Bacteria</taxon>
        <taxon>Bacillati</taxon>
        <taxon>Actinomycetota</taxon>
        <taxon>Actinomycetes</taxon>
        <taxon>Micrococcales</taxon>
        <taxon>Bogoriellaceae</taxon>
        <taxon>Georgenia</taxon>
    </lineage>
</organism>
<evidence type="ECO:0000256" key="4">
    <source>
        <dbReference type="ARBA" id="ARBA00022840"/>
    </source>
</evidence>
<dbReference type="GO" id="GO:0008741">
    <property type="term" value="F:ribulokinase activity"/>
    <property type="evidence" value="ECO:0007669"/>
    <property type="project" value="UniProtKB-UniRule"/>
</dbReference>
<dbReference type="Pfam" id="PF02782">
    <property type="entry name" value="FGGY_C"/>
    <property type="match status" value="1"/>
</dbReference>
<dbReference type="RefSeq" id="WP_110851712.1">
    <property type="nucleotide sequence ID" value="NZ_QKLZ01000003.1"/>
</dbReference>
<dbReference type="Pfam" id="PF00370">
    <property type="entry name" value="FGGY_N"/>
    <property type="match status" value="1"/>
</dbReference>
<gene>
    <name evidence="11" type="ORF">SAMN05216184_10329</name>
</gene>
<dbReference type="OrthoDB" id="9805576at2"/>
<evidence type="ECO:0000259" key="10">
    <source>
        <dbReference type="Pfam" id="PF02782"/>
    </source>
</evidence>
<comment type="pathway">
    <text evidence="8">Carbohydrate degradation; L-arabinose degradation via L-ribulose; D-xylulose 5-phosphate from L-arabinose (bacterial route): step 2/3.</text>
</comment>
<dbReference type="InterPro" id="IPR000577">
    <property type="entry name" value="Carb_kinase_FGGY"/>
</dbReference>
<dbReference type="PIRSF" id="PIRSF000538">
    <property type="entry name" value="GlpK"/>
    <property type="match status" value="1"/>
</dbReference>
<dbReference type="GO" id="GO:0019569">
    <property type="term" value="P:L-arabinose catabolic process to D-xylulose 5-phosphate"/>
    <property type="evidence" value="ECO:0007669"/>
    <property type="project" value="UniProtKB-UniPathway"/>
</dbReference>
<comment type="similarity">
    <text evidence="8">Belongs to the ribulokinase family.</text>
</comment>
<keyword evidence="1 8" id="KW-0808">Transferase</keyword>
<sequence>MTRSAAIGIDYGTESCRAVVVDLASGSELGEAVHLYRSGVIDEVLPATGQALPPSWALQDPADYVEGLTAVVRGAVAASGLTADEVVGIGIDTTACTVIPTTADGVPLATTPHWRAEPHAYAKLWKHHAAQRHADRVNALARTHGGLFLNSYGGKISAEWLVPKALEIFEAAPDVFAAADRLIELEDWLVSQLVGHEVRGAHVAGYKANYRAEDAGYPSEQFLEELSPGFAAVLGKLGHDLVGPGARAGGLTEEWAQRLGLRPGTAVASGNMDAHVAMLACGVAGPGDMVLVMGTSVCNLVLSAEKQHVEGMSGVVKDGIIPGYWAYEAGQPGVGDTFGWYVRNFLPQRYAEAAEAAGVSGFDYLADRAAALRPGESGLVALDWFNGNRSVLVDAHLSGVLVGMTLATRPEHVYRALVEAAAFGQRTILEAFESSGVAVDRIVACGGLPGKSPLLMQVLADATGREIHLSASANTPALGAALHAGLAAGSAAGGYDSFAEAAAFGRISETAYTPDPEAGAVYDRLYRIYDRLSTDLGRRPEDVMYALRDIAADAARYQQFPLQEVGP</sequence>
<evidence type="ECO:0000256" key="1">
    <source>
        <dbReference type="ARBA" id="ARBA00022679"/>
    </source>
</evidence>
<keyword evidence="3 8" id="KW-0418">Kinase</keyword>
<evidence type="ECO:0000256" key="8">
    <source>
        <dbReference type="RuleBase" id="RU003455"/>
    </source>
</evidence>
<protein>
    <recommendedName>
        <fullName evidence="7 8">Ribulokinase</fullName>
        <ecNumber evidence="7 8">2.7.1.16</ecNumber>
    </recommendedName>
</protein>
<evidence type="ECO:0000256" key="6">
    <source>
        <dbReference type="ARBA" id="ARBA00023277"/>
    </source>
</evidence>
<dbReference type="InterPro" id="IPR018484">
    <property type="entry name" value="FGGY_N"/>
</dbReference>
<evidence type="ECO:0000256" key="3">
    <source>
        <dbReference type="ARBA" id="ARBA00022777"/>
    </source>
</evidence>
<feature type="domain" description="Carbohydrate kinase FGGY C-terminal" evidence="10">
    <location>
        <begin position="290"/>
        <end position="488"/>
    </location>
</feature>
<dbReference type="UniPathway" id="UPA00145">
    <property type="reaction ID" value="UER00566"/>
</dbReference>
<dbReference type="GO" id="GO:0019150">
    <property type="term" value="F:D-ribulokinase activity"/>
    <property type="evidence" value="ECO:0007669"/>
    <property type="project" value="TreeGrafter"/>
</dbReference>
<evidence type="ECO:0000256" key="2">
    <source>
        <dbReference type="ARBA" id="ARBA00022741"/>
    </source>
</evidence>
<dbReference type="PANTHER" id="PTHR43435">
    <property type="entry name" value="RIBULOKINASE"/>
    <property type="match status" value="1"/>
</dbReference>
<dbReference type="GO" id="GO:0005737">
    <property type="term" value="C:cytoplasm"/>
    <property type="evidence" value="ECO:0007669"/>
    <property type="project" value="TreeGrafter"/>
</dbReference>
<evidence type="ECO:0000256" key="5">
    <source>
        <dbReference type="ARBA" id="ARBA00022935"/>
    </source>
</evidence>
<keyword evidence="4" id="KW-0067">ATP-binding</keyword>
<dbReference type="InterPro" id="IPR005929">
    <property type="entry name" value="Ribulokinase"/>
</dbReference>
<dbReference type="AlphaFoldDB" id="A0A2Y9A5V1"/>
<dbReference type="CDD" id="cd07781">
    <property type="entry name" value="ASKHA_NBD_FGGY_L-RBK"/>
    <property type="match status" value="1"/>
</dbReference>